<protein>
    <submittedName>
        <fullName evidence="1">Uncharacterized protein</fullName>
    </submittedName>
</protein>
<gene>
    <name evidence="1" type="ORF">DW839_29375</name>
</gene>
<name>A0A414AHM0_9FIRM</name>
<evidence type="ECO:0000313" key="1">
    <source>
        <dbReference type="EMBL" id="RHC47851.1"/>
    </source>
</evidence>
<organism evidence="1 2">
    <name type="scientific">Enterocloster bolteae</name>
    <dbReference type="NCBI Taxonomy" id="208479"/>
    <lineage>
        <taxon>Bacteria</taxon>
        <taxon>Bacillati</taxon>
        <taxon>Bacillota</taxon>
        <taxon>Clostridia</taxon>
        <taxon>Lachnospirales</taxon>
        <taxon>Lachnospiraceae</taxon>
        <taxon>Enterocloster</taxon>
    </lineage>
</organism>
<reference evidence="1 2" key="1">
    <citation type="submission" date="2018-08" db="EMBL/GenBank/DDBJ databases">
        <title>A genome reference for cultivated species of the human gut microbiota.</title>
        <authorList>
            <person name="Zou Y."/>
            <person name="Xue W."/>
            <person name="Luo G."/>
        </authorList>
    </citation>
    <scope>NUCLEOTIDE SEQUENCE [LARGE SCALE GENOMIC DNA]</scope>
    <source>
        <strain evidence="1 2">AM35-14</strain>
    </source>
</reference>
<proteinExistence type="predicted"/>
<comment type="caution">
    <text evidence="1">The sequence shown here is derived from an EMBL/GenBank/DDBJ whole genome shotgun (WGS) entry which is preliminary data.</text>
</comment>
<dbReference type="RefSeq" id="WP_002575589.1">
    <property type="nucleotide sequence ID" value="NZ_JANGCF010000007.1"/>
</dbReference>
<accession>A0A414AHM0</accession>
<dbReference type="EMBL" id="QSHZ01000051">
    <property type="protein sequence ID" value="RHC47851.1"/>
    <property type="molecule type" value="Genomic_DNA"/>
</dbReference>
<sequence>MRVISQNGKYDVPYENFVFVFEQNMIYAVSIAGSGTKQWLMAEYTGPGKTQKAMEMLHQEYTGIMSSLVTDNGHNFDAESMEVLKSSTVGAFIKPVNSGDVEVHTLPRLFCFPACDEIGVEE</sequence>
<evidence type="ECO:0000313" key="2">
    <source>
        <dbReference type="Proteomes" id="UP000283975"/>
    </source>
</evidence>
<dbReference type="AlphaFoldDB" id="A0A414AHM0"/>
<dbReference type="Proteomes" id="UP000283975">
    <property type="component" value="Unassembled WGS sequence"/>
</dbReference>
<dbReference type="GeneID" id="23113447"/>